<dbReference type="InParanoid" id="E9HY42"/>
<evidence type="ECO:0000313" key="2">
    <source>
        <dbReference type="Proteomes" id="UP000000305"/>
    </source>
</evidence>
<dbReference type="Proteomes" id="UP000000305">
    <property type="component" value="Unassembled WGS sequence"/>
</dbReference>
<organism evidence="1 2">
    <name type="scientific">Daphnia pulex</name>
    <name type="common">Water flea</name>
    <dbReference type="NCBI Taxonomy" id="6669"/>
    <lineage>
        <taxon>Eukaryota</taxon>
        <taxon>Metazoa</taxon>
        <taxon>Ecdysozoa</taxon>
        <taxon>Arthropoda</taxon>
        <taxon>Crustacea</taxon>
        <taxon>Branchiopoda</taxon>
        <taxon>Diplostraca</taxon>
        <taxon>Cladocera</taxon>
        <taxon>Anomopoda</taxon>
        <taxon>Daphniidae</taxon>
        <taxon>Daphnia</taxon>
    </lineage>
</organism>
<gene>
    <name evidence="1" type="ORF">DAPPUDRAFT_335599</name>
</gene>
<name>E9HY42_DAPPU</name>
<keyword evidence="2" id="KW-1185">Reference proteome</keyword>
<dbReference type="AlphaFoldDB" id="E9HY42"/>
<dbReference type="EMBL" id="GL733108">
    <property type="protein sequence ID" value="EFX63339.1"/>
    <property type="molecule type" value="Genomic_DNA"/>
</dbReference>
<dbReference type="PhylomeDB" id="E9HY42"/>
<dbReference type="HOGENOM" id="CLU_1887847_0_0_1"/>
<accession>E9HY42</accession>
<proteinExistence type="predicted"/>
<protein>
    <submittedName>
        <fullName evidence="1">Uncharacterized protein</fullName>
    </submittedName>
</protein>
<reference evidence="1 2" key="1">
    <citation type="journal article" date="2011" name="Science">
        <title>The ecoresponsive genome of Daphnia pulex.</title>
        <authorList>
            <person name="Colbourne J.K."/>
            <person name="Pfrender M.E."/>
            <person name="Gilbert D."/>
            <person name="Thomas W.K."/>
            <person name="Tucker A."/>
            <person name="Oakley T.H."/>
            <person name="Tokishita S."/>
            <person name="Aerts A."/>
            <person name="Arnold G.J."/>
            <person name="Basu M.K."/>
            <person name="Bauer D.J."/>
            <person name="Caceres C.E."/>
            <person name="Carmel L."/>
            <person name="Casola C."/>
            <person name="Choi J.H."/>
            <person name="Detter J.C."/>
            <person name="Dong Q."/>
            <person name="Dusheyko S."/>
            <person name="Eads B.D."/>
            <person name="Frohlich T."/>
            <person name="Geiler-Samerotte K.A."/>
            <person name="Gerlach D."/>
            <person name="Hatcher P."/>
            <person name="Jogdeo S."/>
            <person name="Krijgsveld J."/>
            <person name="Kriventseva E.V."/>
            <person name="Kultz D."/>
            <person name="Laforsch C."/>
            <person name="Lindquist E."/>
            <person name="Lopez J."/>
            <person name="Manak J.R."/>
            <person name="Muller J."/>
            <person name="Pangilinan J."/>
            <person name="Patwardhan R.P."/>
            <person name="Pitluck S."/>
            <person name="Pritham E.J."/>
            <person name="Rechtsteiner A."/>
            <person name="Rho M."/>
            <person name="Rogozin I.B."/>
            <person name="Sakarya O."/>
            <person name="Salamov A."/>
            <person name="Schaack S."/>
            <person name="Shapiro H."/>
            <person name="Shiga Y."/>
            <person name="Skalitzky C."/>
            <person name="Smith Z."/>
            <person name="Souvorov A."/>
            <person name="Sung W."/>
            <person name="Tang Z."/>
            <person name="Tsuchiya D."/>
            <person name="Tu H."/>
            <person name="Vos H."/>
            <person name="Wang M."/>
            <person name="Wolf Y.I."/>
            <person name="Yamagata H."/>
            <person name="Yamada T."/>
            <person name="Ye Y."/>
            <person name="Shaw J.R."/>
            <person name="Andrews J."/>
            <person name="Crease T.J."/>
            <person name="Tang H."/>
            <person name="Lucas S.M."/>
            <person name="Robertson H.M."/>
            <person name="Bork P."/>
            <person name="Koonin E.V."/>
            <person name="Zdobnov E.M."/>
            <person name="Grigoriev I.V."/>
            <person name="Lynch M."/>
            <person name="Boore J.L."/>
        </authorList>
    </citation>
    <scope>NUCLEOTIDE SEQUENCE [LARGE SCALE GENOMIC DNA]</scope>
</reference>
<dbReference type="KEGG" id="dpx:DAPPUDRAFT_335599"/>
<evidence type="ECO:0000313" key="1">
    <source>
        <dbReference type="EMBL" id="EFX63339.1"/>
    </source>
</evidence>
<sequence>MNGGISENINSTIHFIGNHIGPHLKFWRNQSPDNPSFASPFILARVMLMWEAFPIDTYGEHQIVGLLGLNHQLLVKDLIQHGFCVPTKTYEAVDMEKAMDKQPSYLRGLSSSDLSGPIRPIFLSILLHKAGQYFS</sequence>